<evidence type="ECO:0000256" key="1">
    <source>
        <dbReference type="SAM" id="SignalP"/>
    </source>
</evidence>
<dbReference type="Proteomes" id="UP001341840">
    <property type="component" value="Unassembled WGS sequence"/>
</dbReference>
<evidence type="ECO:0000313" key="2">
    <source>
        <dbReference type="EMBL" id="MED6217766.1"/>
    </source>
</evidence>
<organism evidence="2 3">
    <name type="scientific">Stylosanthes scabra</name>
    <dbReference type="NCBI Taxonomy" id="79078"/>
    <lineage>
        <taxon>Eukaryota</taxon>
        <taxon>Viridiplantae</taxon>
        <taxon>Streptophyta</taxon>
        <taxon>Embryophyta</taxon>
        <taxon>Tracheophyta</taxon>
        <taxon>Spermatophyta</taxon>
        <taxon>Magnoliopsida</taxon>
        <taxon>eudicotyledons</taxon>
        <taxon>Gunneridae</taxon>
        <taxon>Pentapetalae</taxon>
        <taxon>rosids</taxon>
        <taxon>fabids</taxon>
        <taxon>Fabales</taxon>
        <taxon>Fabaceae</taxon>
        <taxon>Papilionoideae</taxon>
        <taxon>50 kb inversion clade</taxon>
        <taxon>dalbergioids sensu lato</taxon>
        <taxon>Dalbergieae</taxon>
        <taxon>Pterocarpus clade</taxon>
        <taxon>Stylosanthes</taxon>
    </lineage>
</organism>
<evidence type="ECO:0000313" key="3">
    <source>
        <dbReference type="Proteomes" id="UP001341840"/>
    </source>
</evidence>
<keyword evidence="3" id="KW-1185">Reference proteome</keyword>
<protein>
    <recommendedName>
        <fullName evidence="4">Secreted protein</fullName>
    </recommendedName>
</protein>
<evidence type="ECO:0008006" key="4">
    <source>
        <dbReference type="Google" id="ProtNLM"/>
    </source>
</evidence>
<feature type="chain" id="PRO_5047416726" description="Secreted protein" evidence="1">
    <location>
        <begin position="20"/>
        <end position="128"/>
    </location>
</feature>
<sequence>MATLPVVLVVVSFVESKSASIVPRLCSRRCQLAGSTPFMAQASSTAGKRKETTPSTTPRVVAALTTSASPLLSRWRSSIPVLPFTSSLTHQIVHLFYFVTLSARPPPPCSGQASFVAPPLTAIFTTSL</sequence>
<feature type="signal peptide" evidence="1">
    <location>
        <begin position="1"/>
        <end position="19"/>
    </location>
</feature>
<keyword evidence="1" id="KW-0732">Signal</keyword>
<gene>
    <name evidence="2" type="ORF">PIB30_020737</name>
</gene>
<name>A0ABU6Z7M8_9FABA</name>
<proteinExistence type="predicted"/>
<reference evidence="2 3" key="1">
    <citation type="journal article" date="2023" name="Plants (Basel)">
        <title>Bridging the Gap: Combining Genomics and Transcriptomics Approaches to Understand Stylosanthes scabra, an Orphan Legume from the Brazilian Caatinga.</title>
        <authorList>
            <person name="Ferreira-Neto J.R.C."/>
            <person name="da Silva M.D."/>
            <person name="Binneck E."/>
            <person name="de Melo N.F."/>
            <person name="da Silva R.H."/>
            <person name="de Melo A.L.T.M."/>
            <person name="Pandolfi V."/>
            <person name="Bustamante F.O."/>
            <person name="Brasileiro-Vidal A.C."/>
            <person name="Benko-Iseppon A.M."/>
        </authorList>
    </citation>
    <scope>NUCLEOTIDE SEQUENCE [LARGE SCALE GENOMIC DNA]</scope>
    <source>
        <tissue evidence="2">Leaves</tissue>
    </source>
</reference>
<dbReference type="EMBL" id="JASCZI010271927">
    <property type="protein sequence ID" value="MED6217766.1"/>
    <property type="molecule type" value="Genomic_DNA"/>
</dbReference>
<comment type="caution">
    <text evidence="2">The sequence shown here is derived from an EMBL/GenBank/DDBJ whole genome shotgun (WGS) entry which is preliminary data.</text>
</comment>
<accession>A0ABU6Z7M8</accession>